<sequence length="166" mass="19536">MPMHLQFWKQFCWLAAGLPAAAWCMYVAMRFLIFACADDVLERYHRWGVVGQLYFIVVELGFFEVFNRLRLYIVKQAYKALVPPMRWRLPAILLYASAIWLLCMYYLLMQLWDALPVYHLDVIIQFFLLCTGLSVMMGIALPYSALRGWRFVWHLRNPASKSSKPG</sequence>
<feature type="transmembrane region" description="Helical" evidence="1">
    <location>
        <begin position="87"/>
        <end position="108"/>
    </location>
</feature>
<dbReference type="AlphaFoldDB" id="A0A8X8I8K7"/>
<evidence type="ECO:0000313" key="2">
    <source>
        <dbReference type="EMBL" id="SDW10972.1"/>
    </source>
</evidence>
<accession>A0A8X8I8K7</accession>
<comment type="caution">
    <text evidence="2">The sequence shown here is derived from an EMBL/GenBank/DDBJ whole genome shotgun (WGS) entry which is preliminary data.</text>
</comment>
<dbReference type="Proteomes" id="UP000198711">
    <property type="component" value="Unassembled WGS sequence"/>
</dbReference>
<keyword evidence="1" id="KW-0812">Transmembrane</keyword>
<keyword evidence="1" id="KW-1133">Transmembrane helix</keyword>
<keyword evidence="1" id="KW-0472">Membrane</keyword>
<keyword evidence="3" id="KW-1185">Reference proteome</keyword>
<feature type="transmembrane region" description="Helical" evidence="1">
    <location>
        <begin position="47"/>
        <end position="66"/>
    </location>
</feature>
<dbReference type="EMBL" id="FNNO01000001">
    <property type="protein sequence ID" value="SDW10972.1"/>
    <property type="molecule type" value="Genomic_DNA"/>
</dbReference>
<feature type="transmembrane region" description="Helical" evidence="1">
    <location>
        <begin position="12"/>
        <end position="35"/>
    </location>
</feature>
<reference evidence="2 3" key="1">
    <citation type="submission" date="2016-10" db="EMBL/GenBank/DDBJ databases">
        <authorList>
            <person name="Varghese N."/>
            <person name="Submissions S."/>
        </authorList>
    </citation>
    <scope>NUCLEOTIDE SEQUENCE [LARGE SCALE GENOMIC DNA]</scope>
    <source>
        <strain evidence="2 3">DSM 25353</strain>
    </source>
</reference>
<organism evidence="2 3">
    <name type="scientific">Hydrobacter penzbergensis</name>
    <dbReference type="NCBI Taxonomy" id="1235997"/>
    <lineage>
        <taxon>Bacteria</taxon>
        <taxon>Pseudomonadati</taxon>
        <taxon>Bacteroidota</taxon>
        <taxon>Chitinophagia</taxon>
        <taxon>Chitinophagales</taxon>
        <taxon>Chitinophagaceae</taxon>
        <taxon>Hydrobacter</taxon>
    </lineage>
</organism>
<evidence type="ECO:0000313" key="3">
    <source>
        <dbReference type="Proteomes" id="UP000198711"/>
    </source>
</evidence>
<name>A0A8X8I8K7_9BACT</name>
<feature type="transmembrane region" description="Helical" evidence="1">
    <location>
        <begin position="123"/>
        <end position="146"/>
    </location>
</feature>
<evidence type="ECO:0000256" key="1">
    <source>
        <dbReference type="SAM" id="Phobius"/>
    </source>
</evidence>
<gene>
    <name evidence="2" type="ORF">SAMN05444410_101259</name>
</gene>
<proteinExistence type="predicted"/>
<protein>
    <submittedName>
        <fullName evidence="2">Uncharacterized protein</fullName>
    </submittedName>
</protein>